<proteinExistence type="predicted"/>
<organism evidence="2 3">
    <name type="scientific">Teichococcus rhizosphaerae</name>
    <dbReference type="NCBI Taxonomy" id="1335062"/>
    <lineage>
        <taxon>Bacteria</taxon>
        <taxon>Pseudomonadati</taxon>
        <taxon>Pseudomonadota</taxon>
        <taxon>Alphaproteobacteria</taxon>
        <taxon>Acetobacterales</taxon>
        <taxon>Roseomonadaceae</taxon>
        <taxon>Roseomonas</taxon>
    </lineage>
</organism>
<protein>
    <submittedName>
        <fullName evidence="2">Uncharacterized protein</fullName>
    </submittedName>
</protein>
<feature type="transmembrane region" description="Helical" evidence="1">
    <location>
        <begin position="7"/>
        <end position="29"/>
    </location>
</feature>
<sequence length="75" mass="8232">MQAVRLWWMGAVAANVASMGAAAGSYIMLGMRAGALMGLLVMLTVPLLAVAPLLDWRRQRAARRWHAARPRRFGL</sequence>
<name>A0A2C6Y7U7_9PROT</name>
<keyword evidence="3" id="KW-1185">Reference proteome</keyword>
<feature type="transmembrane region" description="Helical" evidence="1">
    <location>
        <begin position="35"/>
        <end position="54"/>
    </location>
</feature>
<comment type="caution">
    <text evidence="2">The sequence shown here is derived from an EMBL/GenBank/DDBJ whole genome shotgun (WGS) entry which is preliminary data.</text>
</comment>
<keyword evidence="1" id="KW-0812">Transmembrane</keyword>
<evidence type="ECO:0000313" key="2">
    <source>
        <dbReference type="EMBL" id="PHK96872.1"/>
    </source>
</evidence>
<keyword evidence="1" id="KW-0472">Membrane</keyword>
<gene>
    <name evidence="2" type="ORF">CR162_00415</name>
</gene>
<evidence type="ECO:0000256" key="1">
    <source>
        <dbReference type="SAM" id="Phobius"/>
    </source>
</evidence>
<reference evidence="2 3" key="1">
    <citation type="submission" date="2017-10" db="EMBL/GenBank/DDBJ databases">
        <authorList>
            <person name="Banno H."/>
            <person name="Chua N.-H."/>
        </authorList>
    </citation>
    <scope>NUCLEOTIDE SEQUENCE [LARGE SCALE GENOMIC DNA]</scope>
    <source>
        <strain evidence="2 3">YW11</strain>
    </source>
</reference>
<keyword evidence="1" id="KW-1133">Transmembrane helix</keyword>
<dbReference type="Proteomes" id="UP000223527">
    <property type="component" value="Unassembled WGS sequence"/>
</dbReference>
<dbReference type="EMBL" id="PDNU01000001">
    <property type="protein sequence ID" value="PHK96872.1"/>
    <property type="molecule type" value="Genomic_DNA"/>
</dbReference>
<accession>A0A2C6Y7U7</accession>
<dbReference type="AlphaFoldDB" id="A0A2C6Y7U7"/>
<evidence type="ECO:0000313" key="3">
    <source>
        <dbReference type="Proteomes" id="UP000223527"/>
    </source>
</evidence>